<dbReference type="PANTHER" id="PTHR35218:SF9">
    <property type="entry name" value="ENDONUCLEASE_EXONUCLEASE_PHOSPHATASE DOMAIN-CONTAINING PROTEIN"/>
    <property type="match status" value="1"/>
</dbReference>
<feature type="compositionally biased region" description="Basic and acidic residues" evidence="1">
    <location>
        <begin position="157"/>
        <end position="178"/>
    </location>
</feature>
<dbReference type="EMBL" id="JBBPBN010000001">
    <property type="protein sequence ID" value="KAK9046398.1"/>
    <property type="molecule type" value="Genomic_DNA"/>
</dbReference>
<protein>
    <recommendedName>
        <fullName evidence="2">Endonuclease/exonuclease/phosphatase domain-containing protein</fullName>
    </recommendedName>
</protein>
<accession>A0ABR2U9K2</accession>
<dbReference type="SUPFAM" id="SSF56219">
    <property type="entry name" value="DNase I-like"/>
    <property type="match status" value="1"/>
</dbReference>
<dbReference type="Pfam" id="PF03372">
    <property type="entry name" value="Exo_endo_phos"/>
    <property type="match status" value="1"/>
</dbReference>
<dbReference type="PANTHER" id="PTHR35218">
    <property type="entry name" value="RNASE H DOMAIN-CONTAINING PROTEIN"/>
    <property type="match status" value="1"/>
</dbReference>
<feature type="domain" description="Endonuclease/exonuclease/phosphatase" evidence="2">
    <location>
        <begin position="295"/>
        <end position="448"/>
    </location>
</feature>
<comment type="caution">
    <text evidence="3">The sequence shown here is derived from an EMBL/GenBank/DDBJ whole genome shotgun (WGS) entry which is preliminary data.</text>
</comment>
<dbReference type="InterPro" id="IPR036691">
    <property type="entry name" value="Endo/exonu/phosph_ase_sf"/>
</dbReference>
<evidence type="ECO:0000259" key="2">
    <source>
        <dbReference type="Pfam" id="PF03372"/>
    </source>
</evidence>
<evidence type="ECO:0000313" key="4">
    <source>
        <dbReference type="Proteomes" id="UP001396334"/>
    </source>
</evidence>
<feature type="region of interest" description="Disordered" evidence="1">
    <location>
        <begin position="34"/>
        <end position="69"/>
    </location>
</feature>
<keyword evidence="4" id="KW-1185">Reference proteome</keyword>
<dbReference type="Gene3D" id="3.60.10.10">
    <property type="entry name" value="Endonuclease/exonuclease/phosphatase"/>
    <property type="match status" value="1"/>
</dbReference>
<dbReference type="InterPro" id="IPR005135">
    <property type="entry name" value="Endo/exonuclease/phosphatase"/>
</dbReference>
<gene>
    <name evidence="3" type="ORF">V6N11_052286</name>
</gene>
<sequence length="686" mass="77163">MSGVPTFLLENTRSTDIVNHGGWPLDIPIVPTAYPTRERDTSPSAPDDLWSAKKGRLSGSEQEESNTHAMEADDKMVHTVVNSDNLGDDLRPVDSDALRVTTLNESYASKVAESNLFGPWMLVVDKRRRGVGIWNVPPATPYVASGSRFAGLEVEESGGKEYNKKADKEATTDSARNNDKEPMQVVEHNVGFMRGEHMAVIINEHGRTGGSKGVRGDQRHRPIVGSGKIDVSRRHLQGAASTVFRYYFKEFVREHKPGIVALFKPRISGYGDDQVVKRLGFPHSFRVECHGFSGGMWLMWDDSVDIVILKISNQFIHFKVTVVAGNMSFLMTAVYASPCSSKRKFLWPHLATLNPDNNVPWLIGGDFNVILSGDERTGGANVHSCGSRLFSDFLFTRGMNDMGFYGPPFTWSRGSLSQRLDRCVVNSMWYASFVTSYVVHLDRLGSNHRPLLGSLGDVGYTTCNMPFRFIEAWQTHPQFKKFLCHKWSPEASWSDNVAKFHSEVEIWTKKVFGHLGNKKRRLRARLRGIDWALMTKHSDYLSELTVVLRSELEVVMTQEESFWRQKDCSRWVLQGDRNTKFFHTPVMTRRQVNRISALQEDDGSWCTEDADLKELALNFYGELFSSLPAPRPIYGTCGVFPSLVECNSGFFDAPVTLDEIRQTVFSMGATKAPGSDGLNVGFFQHN</sequence>
<name>A0ABR2U9K2_9ROSI</name>
<organism evidence="3 4">
    <name type="scientific">Hibiscus sabdariffa</name>
    <name type="common">roselle</name>
    <dbReference type="NCBI Taxonomy" id="183260"/>
    <lineage>
        <taxon>Eukaryota</taxon>
        <taxon>Viridiplantae</taxon>
        <taxon>Streptophyta</taxon>
        <taxon>Embryophyta</taxon>
        <taxon>Tracheophyta</taxon>
        <taxon>Spermatophyta</taxon>
        <taxon>Magnoliopsida</taxon>
        <taxon>eudicotyledons</taxon>
        <taxon>Gunneridae</taxon>
        <taxon>Pentapetalae</taxon>
        <taxon>rosids</taxon>
        <taxon>malvids</taxon>
        <taxon>Malvales</taxon>
        <taxon>Malvaceae</taxon>
        <taxon>Malvoideae</taxon>
        <taxon>Hibiscus</taxon>
    </lineage>
</organism>
<evidence type="ECO:0000313" key="3">
    <source>
        <dbReference type="EMBL" id="KAK9046398.1"/>
    </source>
</evidence>
<reference evidence="3 4" key="1">
    <citation type="journal article" date="2024" name="G3 (Bethesda)">
        <title>Genome assembly of Hibiscus sabdariffa L. provides insights into metabolisms of medicinal natural products.</title>
        <authorList>
            <person name="Kim T."/>
        </authorList>
    </citation>
    <scope>NUCLEOTIDE SEQUENCE [LARGE SCALE GENOMIC DNA]</scope>
    <source>
        <strain evidence="3">TK-2024</strain>
        <tissue evidence="3">Old leaves</tissue>
    </source>
</reference>
<feature type="region of interest" description="Disordered" evidence="1">
    <location>
        <begin position="154"/>
        <end position="178"/>
    </location>
</feature>
<proteinExistence type="predicted"/>
<dbReference type="Proteomes" id="UP001396334">
    <property type="component" value="Unassembled WGS sequence"/>
</dbReference>
<evidence type="ECO:0000256" key="1">
    <source>
        <dbReference type="SAM" id="MobiDB-lite"/>
    </source>
</evidence>